<name>A0A1G2BS86_9BACT</name>
<organism evidence="1 2">
    <name type="scientific">Candidatus Komeilibacteria bacterium RIFCSPLOWO2_01_FULL_52_15</name>
    <dbReference type="NCBI Taxonomy" id="1798551"/>
    <lineage>
        <taxon>Bacteria</taxon>
        <taxon>Candidatus Komeiliibacteriota</taxon>
    </lineage>
</organism>
<evidence type="ECO:0000313" key="1">
    <source>
        <dbReference type="EMBL" id="OGY91097.1"/>
    </source>
</evidence>
<dbReference type="STRING" id="1798551.A3B30_04245"/>
<evidence type="ECO:0008006" key="3">
    <source>
        <dbReference type="Google" id="ProtNLM"/>
    </source>
</evidence>
<reference evidence="1 2" key="1">
    <citation type="journal article" date="2016" name="Nat. Commun.">
        <title>Thousands of microbial genomes shed light on interconnected biogeochemical processes in an aquifer system.</title>
        <authorList>
            <person name="Anantharaman K."/>
            <person name="Brown C.T."/>
            <person name="Hug L.A."/>
            <person name="Sharon I."/>
            <person name="Castelle C.J."/>
            <person name="Probst A.J."/>
            <person name="Thomas B.C."/>
            <person name="Singh A."/>
            <person name="Wilkins M.J."/>
            <person name="Karaoz U."/>
            <person name="Brodie E.L."/>
            <person name="Williams K.H."/>
            <person name="Hubbard S.S."/>
            <person name="Banfield J.F."/>
        </authorList>
    </citation>
    <scope>NUCLEOTIDE SEQUENCE [LARGE SCALE GENOMIC DNA]</scope>
</reference>
<dbReference type="EMBL" id="MHKM01000027">
    <property type="protein sequence ID" value="OGY91097.1"/>
    <property type="molecule type" value="Genomic_DNA"/>
</dbReference>
<proteinExistence type="predicted"/>
<evidence type="ECO:0000313" key="2">
    <source>
        <dbReference type="Proteomes" id="UP000178248"/>
    </source>
</evidence>
<comment type="caution">
    <text evidence="1">The sequence shown here is derived from an EMBL/GenBank/DDBJ whole genome shotgun (WGS) entry which is preliminary data.</text>
</comment>
<sequence>MMYKQKTHSSIGRCNRLLIAAIVVMYLSTLALANYSATRKYVLASELSSLRTLQDEQQYLSVTAAQLKTSSRLIAESDRLKLVKAIDVRYVQSLGAVVFNR</sequence>
<protein>
    <recommendedName>
        <fullName evidence="3">Cell division protein FtsL</fullName>
    </recommendedName>
</protein>
<accession>A0A1G2BS86</accession>
<gene>
    <name evidence="1" type="ORF">A3B30_04245</name>
</gene>
<dbReference type="AlphaFoldDB" id="A0A1G2BS86"/>
<dbReference type="Proteomes" id="UP000178248">
    <property type="component" value="Unassembled WGS sequence"/>
</dbReference>